<reference evidence="2" key="1">
    <citation type="submission" date="2021-06" db="EMBL/GenBank/DDBJ databases">
        <title>Parelaphostrongylus tenuis whole genome reference sequence.</title>
        <authorList>
            <person name="Garwood T.J."/>
            <person name="Larsen P.A."/>
            <person name="Fountain-Jones N.M."/>
            <person name="Garbe J.R."/>
            <person name="Macchietto M.G."/>
            <person name="Kania S.A."/>
            <person name="Gerhold R.W."/>
            <person name="Richards J.E."/>
            <person name="Wolf T.M."/>
        </authorList>
    </citation>
    <scope>NUCLEOTIDE SEQUENCE</scope>
    <source>
        <strain evidence="2">MNPRO001-30</strain>
        <tissue evidence="2">Meninges</tissue>
    </source>
</reference>
<proteinExistence type="predicted"/>
<comment type="caution">
    <text evidence="2">The sequence shown here is derived from an EMBL/GenBank/DDBJ whole genome shotgun (WGS) entry which is preliminary data.</text>
</comment>
<sequence length="114" mass="12478">MSRNIVGPESDPATARSDSQTATIHDCTANEAATEPLLLLRWRPLDQHCWIFEAQLALQVGVARAKLSKELKRCSPGPKSMSLSTVVVLKGGLHLVPIRTREAANCDRGFVERS</sequence>
<evidence type="ECO:0000313" key="2">
    <source>
        <dbReference type="EMBL" id="KAJ1361810.1"/>
    </source>
</evidence>
<accession>A0AAD5QTZ9</accession>
<dbReference type="EMBL" id="JAHQIW010004272">
    <property type="protein sequence ID" value="KAJ1361810.1"/>
    <property type="molecule type" value="Genomic_DNA"/>
</dbReference>
<evidence type="ECO:0000313" key="3">
    <source>
        <dbReference type="Proteomes" id="UP001196413"/>
    </source>
</evidence>
<protein>
    <submittedName>
        <fullName evidence="2">Uncharacterized protein</fullName>
    </submittedName>
</protein>
<dbReference type="AlphaFoldDB" id="A0AAD5QTZ9"/>
<gene>
    <name evidence="2" type="ORF">KIN20_021158</name>
</gene>
<organism evidence="2 3">
    <name type="scientific">Parelaphostrongylus tenuis</name>
    <name type="common">Meningeal worm</name>
    <dbReference type="NCBI Taxonomy" id="148309"/>
    <lineage>
        <taxon>Eukaryota</taxon>
        <taxon>Metazoa</taxon>
        <taxon>Ecdysozoa</taxon>
        <taxon>Nematoda</taxon>
        <taxon>Chromadorea</taxon>
        <taxon>Rhabditida</taxon>
        <taxon>Rhabditina</taxon>
        <taxon>Rhabditomorpha</taxon>
        <taxon>Strongyloidea</taxon>
        <taxon>Metastrongylidae</taxon>
        <taxon>Parelaphostrongylus</taxon>
    </lineage>
</organism>
<dbReference type="Proteomes" id="UP001196413">
    <property type="component" value="Unassembled WGS sequence"/>
</dbReference>
<feature type="region of interest" description="Disordered" evidence="1">
    <location>
        <begin position="1"/>
        <end position="23"/>
    </location>
</feature>
<name>A0AAD5QTZ9_PARTN</name>
<evidence type="ECO:0000256" key="1">
    <source>
        <dbReference type="SAM" id="MobiDB-lite"/>
    </source>
</evidence>
<keyword evidence="3" id="KW-1185">Reference proteome</keyword>